<name>A0A212PWC0_9PROT</name>
<proteinExistence type="predicted"/>
<keyword evidence="1" id="KW-0560">Oxidoreductase</keyword>
<dbReference type="SUPFAM" id="SSF51905">
    <property type="entry name" value="FAD/NAD(P)-binding domain"/>
    <property type="match status" value="1"/>
</dbReference>
<keyword evidence="4" id="KW-1185">Reference proteome</keyword>
<evidence type="ECO:0000256" key="1">
    <source>
        <dbReference type="ARBA" id="ARBA00023002"/>
    </source>
</evidence>
<dbReference type="InterPro" id="IPR036188">
    <property type="entry name" value="FAD/NAD-bd_sf"/>
</dbReference>
<dbReference type="InterPro" id="IPR006076">
    <property type="entry name" value="FAD-dep_OxRdtase"/>
</dbReference>
<dbReference type="Proteomes" id="UP000197065">
    <property type="component" value="Unassembled WGS sequence"/>
</dbReference>
<sequence length="497" mass="54054">MAADLQPVLALPEMVRMMGHPSGKRERLALQRPRHRHAPILRRACILHQKCFHCRHARPRTFKVEEPKMAAKPLPKSLYAETARAALPTPPLPGDRSTDVAIVGGGFTGLSTALHLAQQGVDVTLIEASEPGWGASGRNGGQVNPGLKHDPSAVIKDHGEALGRRMIELSGGAPARVFDIVRRHQIQCEVAETGTLRAAFNRPGAAMIESTARDYALHGAPVSYLDRQEIKVWTGSDRYACGLIDRRGGKLNPLGYARGLAEAAHNAGAKIHGGTSAVSLAREADGWKLATNSGTLRARRVVLATNGYSDALWPGLARSIIPVFSAIAATEPLSEAQAQGILPEGSVLFEIADLTVYYRLDAHRRLLMGGRSVSRDTGDPIDYRRLTDYAIRLWPTLKDVRWTHFWNGQLAITQDHYPHLHEPAPGLIAALGYNGRGVAMATATGAEVARRLTGTGLDELCLPVSPITTYPFHRFWPLGVTIRLWWGAMRDRLAPAA</sequence>
<reference evidence="3 4" key="1">
    <citation type="submission" date="2017-06" db="EMBL/GenBank/DDBJ databases">
        <authorList>
            <person name="Kim H.J."/>
            <person name="Triplett B.A."/>
        </authorList>
    </citation>
    <scope>NUCLEOTIDE SEQUENCE [LARGE SCALE GENOMIC DNA]</scope>
    <source>
        <strain evidence="3 4">B29T1</strain>
    </source>
</reference>
<gene>
    <name evidence="3" type="ORF">SAMN07250955_10150</name>
</gene>
<dbReference type="PANTHER" id="PTHR13847:SF281">
    <property type="entry name" value="FAD DEPENDENT OXIDOREDUCTASE DOMAIN-CONTAINING PROTEIN"/>
    <property type="match status" value="1"/>
</dbReference>
<evidence type="ECO:0000313" key="4">
    <source>
        <dbReference type="Proteomes" id="UP000197065"/>
    </source>
</evidence>
<dbReference type="AlphaFoldDB" id="A0A212PWC0"/>
<organism evidence="3 4">
    <name type="scientific">Arboricoccus pini</name>
    <dbReference type="NCBI Taxonomy" id="1963835"/>
    <lineage>
        <taxon>Bacteria</taxon>
        <taxon>Pseudomonadati</taxon>
        <taxon>Pseudomonadota</taxon>
        <taxon>Alphaproteobacteria</taxon>
        <taxon>Geminicoccales</taxon>
        <taxon>Geminicoccaceae</taxon>
        <taxon>Arboricoccus</taxon>
    </lineage>
</organism>
<dbReference type="Gene3D" id="3.50.50.60">
    <property type="entry name" value="FAD/NAD(P)-binding domain"/>
    <property type="match status" value="1"/>
</dbReference>
<dbReference type="PANTHER" id="PTHR13847">
    <property type="entry name" value="SARCOSINE DEHYDROGENASE-RELATED"/>
    <property type="match status" value="1"/>
</dbReference>
<dbReference type="EMBL" id="FYEH01000001">
    <property type="protein sequence ID" value="SNB51180.1"/>
    <property type="molecule type" value="Genomic_DNA"/>
</dbReference>
<evidence type="ECO:0000259" key="2">
    <source>
        <dbReference type="Pfam" id="PF01266"/>
    </source>
</evidence>
<feature type="domain" description="FAD dependent oxidoreductase" evidence="2">
    <location>
        <begin position="99"/>
        <end position="451"/>
    </location>
</feature>
<dbReference type="GO" id="GO:0016491">
    <property type="term" value="F:oxidoreductase activity"/>
    <property type="evidence" value="ECO:0007669"/>
    <property type="project" value="UniProtKB-KW"/>
</dbReference>
<protein>
    <submittedName>
        <fullName evidence="3">Glycine/D-amino acid oxidase</fullName>
    </submittedName>
</protein>
<evidence type="ECO:0000313" key="3">
    <source>
        <dbReference type="EMBL" id="SNB51180.1"/>
    </source>
</evidence>
<accession>A0A212PWC0</accession>
<dbReference type="GO" id="GO:0005737">
    <property type="term" value="C:cytoplasm"/>
    <property type="evidence" value="ECO:0007669"/>
    <property type="project" value="TreeGrafter"/>
</dbReference>
<dbReference type="Gene3D" id="3.30.9.10">
    <property type="entry name" value="D-Amino Acid Oxidase, subunit A, domain 2"/>
    <property type="match status" value="1"/>
</dbReference>
<dbReference type="Pfam" id="PF01266">
    <property type="entry name" value="DAO"/>
    <property type="match status" value="1"/>
</dbReference>